<sequence>MSFEVESFFRGTTIDTSLLTTFPDLAEKRVAQIVAGEAEDYPIYRFFDYLQDPQPTPESLTWLSFVTRTKAIAAQLQQVCERGDRVVIMMPQHLDYVTGFFAPLFGGQIAIPAFSPTEPSHAGYLEAILTDAEPKVILTDVKVAGAVRKFLKSVDVKNKPRIIAVEGIEDGMADAWVDPQVEPTDIAYLQYSSGSTRRPTAAEISHHAALCNTLQIIRTLGLKPHMRAVDWIPIFHSMSLIYLFAAPLSYVCLDFMEPAAFLQQPSRWVNALQSINGEDVFSSGPDFAFALAAARGKPEDGQSLDLSNVVALMNGSESVTQSTVDLFNATFGPYGLCSDAMRPSYGMSETTTGAATLESGTPTFIAKVDGHELAEGKFVEIAPEEADKGISQVGVGVPFLNEYAVIVHTEFDENGEYLRRGSEIPDGTIGEIWISGPNLASGYWNRPQETVATFDNELVKALPDDITHTIRQGERVAADTKWLRTGDCGAYYNGQLFITGRVKDLVIVDGRNHVATDIEETVIMAGEGKFLPNTVAAFSVAARELLDSAVNRTNRTIPSDTKGEQLVIVAENNPDNEVEDYAEVFTSVRSLIARRHGVQVADFRIVEQGVIPRTPTQKIKRSACRSAYQNDALNARF</sequence>
<dbReference type="GO" id="GO:0070566">
    <property type="term" value="F:adenylyltransferase activity"/>
    <property type="evidence" value="ECO:0007669"/>
    <property type="project" value="TreeGrafter"/>
</dbReference>
<dbReference type="EMBL" id="QFOZ01000004">
    <property type="protein sequence ID" value="PZP89023.1"/>
    <property type="molecule type" value="Genomic_DNA"/>
</dbReference>
<keyword evidence="2 6" id="KW-0436">Ligase</keyword>
<keyword evidence="4" id="KW-0443">Lipid metabolism</keyword>
<evidence type="ECO:0000256" key="4">
    <source>
        <dbReference type="ARBA" id="ARBA00023098"/>
    </source>
</evidence>
<dbReference type="AlphaFoldDB" id="A0A2W5ID63"/>
<dbReference type="Gene3D" id="3.40.50.12780">
    <property type="entry name" value="N-terminal domain of ligase-like"/>
    <property type="match status" value="1"/>
</dbReference>
<dbReference type="GO" id="GO:0006633">
    <property type="term" value="P:fatty acid biosynthetic process"/>
    <property type="evidence" value="ECO:0007669"/>
    <property type="project" value="TreeGrafter"/>
</dbReference>
<evidence type="ECO:0000313" key="6">
    <source>
        <dbReference type="EMBL" id="PZP89023.1"/>
    </source>
</evidence>
<evidence type="ECO:0000256" key="2">
    <source>
        <dbReference type="ARBA" id="ARBA00022598"/>
    </source>
</evidence>
<feature type="domain" description="AMP-dependent synthetase/ligase" evidence="5">
    <location>
        <begin position="56"/>
        <end position="444"/>
    </location>
</feature>
<proteinExistence type="inferred from homology"/>
<dbReference type="GO" id="GO:0016874">
    <property type="term" value="F:ligase activity"/>
    <property type="evidence" value="ECO:0007669"/>
    <property type="project" value="UniProtKB-KW"/>
</dbReference>
<dbReference type="Proteomes" id="UP000248606">
    <property type="component" value="Unassembled WGS sequence"/>
</dbReference>
<dbReference type="FunFam" id="3.40.50.12780:FF:000013">
    <property type="entry name" value="Long-chain-fatty-acid--AMP ligase FadD32"/>
    <property type="match status" value="1"/>
</dbReference>
<name>A0A2W5ID63_9ACTN</name>
<gene>
    <name evidence="6" type="ORF">DI579_03725</name>
</gene>
<comment type="caution">
    <text evidence="6">The sequence shown here is derived from an EMBL/GenBank/DDBJ whole genome shotgun (WGS) entry which is preliminary data.</text>
</comment>
<dbReference type="GO" id="GO:0005886">
    <property type="term" value="C:plasma membrane"/>
    <property type="evidence" value="ECO:0007669"/>
    <property type="project" value="TreeGrafter"/>
</dbReference>
<dbReference type="InterPro" id="IPR040097">
    <property type="entry name" value="FAAL/FAAC"/>
</dbReference>
<dbReference type="PANTHER" id="PTHR22754:SF32">
    <property type="entry name" value="DISCO-INTERACTING PROTEIN 2"/>
    <property type="match status" value="1"/>
</dbReference>
<evidence type="ECO:0000256" key="3">
    <source>
        <dbReference type="ARBA" id="ARBA00022832"/>
    </source>
</evidence>
<accession>A0A2W5ID63</accession>
<dbReference type="InterPro" id="IPR045851">
    <property type="entry name" value="AMP-bd_C_sf"/>
</dbReference>
<dbReference type="SUPFAM" id="SSF56801">
    <property type="entry name" value="Acetyl-CoA synthetase-like"/>
    <property type="match status" value="1"/>
</dbReference>
<evidence type="ECO:0000259" key="5">
    <source>
        <dbReference type="Pfam" id="PF00501"/>
    </source>
</evidence>
<dbReference type="CDD" id="cd05931">
    <property type="entry name" value="FAAL"/>
    <property type="match status" value="1"/>
</dbReference>
<keyword evidence="3" id="KW-0276">Fatty acid metabolism</keyword>
<reference evidence="6 7" key="1">
    <citation type="submission" date="2017-08" db="EMBL/GenBank/DDBJ databases">
        <title>Infants hospitalized years apart are colonized by the same room-sourced microbial strains.</title>
        <authorList>
            <person name="Brooks B."/>
            <person name="Olm M.R."/>
            <person name="Firek B.A."/>
            <person name="Baker R."/>
            <person name="Thomas B.C."/>
            <person name="Morowitz M.J."/>
            <person name="Banfield J.F."/>
        </authorList>
    </citation>
    <scope>NUCLEOTIDE SEQUENCE [LARGE SCALE GENOMIC DNA]</scope>
    <source>
        <strain evidence="6">S2_006_000_R1_57</strain>
    </source>
</reference>
<dbReference type="InterPro" id="IPR000873">
    <property type="entry name" value="AMP-dep_synth/lig_dom"/>
</dbReference>
<comment type="similarity">
    <text evidence="1">Belongs to the ATP-dependent AMP-binding enzyme family.</text>
</comment>
<dbReference type="InterPro" id="IPR042099">
    <property type="entry name" value="ANL_N_sf"/>
</dbReference>
<evidence type="ECO:0000313" key="7">
    <source>
        <dbReference type="Proteomes" id="UP000248606"/>
    </source>
</evidence>
<dbReference type="Pfam" id="PF00501">
    <property type="entry name" value="AMP-binding"/>
    <property type="match status" value="1"/>
</dbReference>
<dbReference type="PANTHER" id="PTHR22754">
    <property type="entry name" value="DISCO-INTERACTING PROTEIN 2 DIP2 -RELATED"/>
    <property type="match status" value="1"/>
</dbReference>
<evidence type="ECO:0000256" key="1">
    <source>
        <dbReference type="ARBA" id="ARBA00006432"/>
    </source>
</evidence>
<dbReference type="RefSeq" id="WP_303678717.1">
    <property type="nucleotide sequence ID" value="NZ_QFOZ01000004.1"/>
</dbReference>
<organism evidence="6 7">
    <name type="scientific">Lawsonella clevelandensis</name>
    <dbReference type="NCBI Taxonomy" id="1528099"/>
    <lineage>
        <taxon>Bacteria</taxon>
        <taxon>Bacillati</taxon>
        <taxon>Actinomycetota</taxon>
        <taxon>Actinomycetes</taxon>
        <taxon>Mycobacteriales</taxon>
        <taxon>Lawsonellaceae</taxon>
        <taxon>Lawsonella</taxon>
    </lineage>
</organism>
<protein>
    <submittedName>
        <fullName evidence="6">Fatty-acid--CoA ligase</fullName>
    </submittedName>
</protein>
<dbReference type="Gene3D" id="3.30.300.30">
    <property type="match status" value="1"/>
</dbReference>
<dbReference type="GO" id="GO:0071766">
    <property type="term" value="P:Actinobacterium-type cell wall biogenesis"/>
    <property type="evidence" value="ECO:0007669"/>
    <property type="project" value="UniProtKB-ARBA"/>
</dbReference>